<organism evidence="1 2">
    <name type="scientific">Paramecium primaurelia</name>
    <dbReference type="NCBI Taxonomy" id="5886"/>
    <lineage>
        <taxon>Eukaryota</taxon>
        <taxon>Sar</taxon>
        <taxon>Alveolata</taxon>
        <taxon>Ciliophora</taxon>
        <taxon>Intramacronucleata</taxon>
        <taxon>Oligohymenophorea</taxon>
        <taxon>Peniculida</taxon>
        <taxon>Parameciidae</taxon>
        <taxon>Paramecium</taxon>
    </lineage>
</organism>
<reference evidence="1" key="1">
    <citation type="submission" date="2021-01" db="EMBL/GenBank/DDBJ databases">
        <authorList>
            <consortium name="Genoscope - CEA"/>
            <person name="William W."/>
        </authorList>
    </citation>
    <scope>NUCLEOTIDE SEQUENCE</scope>
</reference>
<evidence type="ECO:0000313" key="1">
    <source>
        <dbReference type="EMBL" id="CAD8068887.1"/>
    </source>
</evidence>
<sequence>MKAMCPLLRRDSFSEEEQLQQHSDQPITGVKLRLTPIQIQQIQKAPQLKRKDKAVTRMFPIPLVDTSEIGLWLRLNPFDVQLFKNSFQNVSLILGIMTVLKILMNYSNTQVLVDNQVKSFLDKRNGYNTYLEMKEQMVSKYILKLKDLIMKLPQKELKSLNKR</sequence>
<evidence type="ECO:0000313" key="2">
    <source>
        <dbReference type="Proteomes" id="UP000688137"/>
    </source>
</evidence>
<dbReference type="EMBL" id="CAJJDM010000043">
    <property type="protein sequence ID" value="CAD8068887.1"/>
    <property type="molecule type" value="Genomic_DNA"/>
</dbReference>
<name>A0A8S1LMA5_PARPR</name>
<dbReference type="AlphaFoldDB" id="A0A8S1LMA5"/>
<keyword evidence="2" id="KW-1185">Reference proteome</keyword>
<dbReference type="Proteomes" id="UP000688137">
    <property type="component" value="Unassembled WGS sequence"/>
</dbReference>
<protein>
    <submittedName>
        <fullName evidence="1">Uncharacterized protein</fullName>
    </submittedName>
</protein>
<comment type="caution">
    <text evidence="1">The sequence shown here is derived from an EMBL/GenBank/DDBJ whole genome shotgun (WGS) entry which is preliminary data.</text>
</comment>
<proteinExistence type="predicted"/>
<accession>A0A8S1LMA5</accession>
<dbReference type="OMA" id="DVQLFKN"/>
<gene>
    <name evidence="1" type="ORF">PPRIM_AZ9-3.1.T0430059</name>
</gene>